<dbReference type="PDB" id="8GYM">
    <property type="method" value="EM"/>
    <property type="resolution" value="2.96 A"/>
    <property type="chains" value="TD/td=1-73"/>
</dbReference>
<evidence type="ECO:0007829" key="8">
    <source>
        <dbReference type="PDB" id="8GZU"/>
    </source>
</evidence>
<proteinExistence type="evidence at protein level"/>
<evidence type="ECO:0000313" key="3">
    <source>
        <dbReference type="Proteomes" id="UP000009168"/>
    </source>
</evidence>
<name>Q22DC2_TETTS</name>
<feature type="transmembrane region" description="Helical" evidence="1">
    <location>
        <begin position="13"/>
        <end position="34"/>
    </location>
</feature>
<evidence type="ECO:0007829" key="6">
    <source>
        <dbReference type="PDB" id="8BQS"/>
    </source>
</evidence>
<reference evidence="7 8" key="3">
    <citation type="journal article" date="2023" name="Nat. Commun.">
        <title>Structures of Tetrahymena thermophila respiratory megacomplexes on the tubular mitochondrial cristae.</title>
        <authorList>
            <person name="Han F."/>
            <person name="Hu Y."/>
            <person name="Wu M."/>
            <person name="He Z."/>
            <person name="Tian H."/>
            <person name="Zhou L."/>
        </authorList>
    </citation>
    <scope>STRUCTURE BY ELECTRON MICROSCOPY (2.96 ANGSTROMS)</scope>
</reference>
<dbReference type="EMDB" id="EMD-34373"/>
<gene>
    <name evidence="2" type="ORF">TTHERM_00992800</name>
</gene>
<protein>
    <submittedName>
        <fullName evidence="2">Transmembrane protein, putative</fullName>
    </submittedName>
</protein>
<evidence type="ECO:0007829" key="4">
    <source>
        <dbReference type="PDB" id="7TGH"/>
    </source>
</evidence>
<dbReference type="PDB" id="7TGH">
    <property type="method" value="EM"/>
    <property type="resolution" value="2.60 A"/>
    <property type="chains" value="TD=1-73"/>
</dbReference>
<dbReference type="PDB" id="8GZU">
    <property type="method" value="EM"/>
    <property type="resolution" value="4.18 A"/>
    <property type="chains" value="TD/td=1-73"/>
</dbReference>
<accession>Q22DC2</accession>
<dbReference type="HOGENOM" id="CLU_2710316_0_0_1"/>
<dbReference type="OMA" id="FANYPTT"/>
<dbReference type="RefSeq" id="XP_001030943.1">
    <property type="nucleotide sequence ID" value="XM_001030943.1"/>
</dbReference>
<reference evidence="5 6" key="4">
    <citation type="journal article" date="2023" name="Nature">
        <title>Structural basis of mitochondrial membrane bending by the I-II-III&lt;sub&gt;2&lt;/sub&gt;-IV&lt;sub&gt;2&lt;/sub&gt; supercomplex.</title>
        <authorList>
            <person name="Muhleip A."/>
            <person name="Flygaard R.K."/>
            <person name="Baradaran R."/>
            <person name="Haapanen O."/>
            <person name="Gruhl T."/>
            <person name="Tobiasson V."/>
            <person name="Marechal A."/>
            <person name="Sharma V."/>
            <person name="Amunts A."/>
        </authorList>
    </citation>
    <scope>STRUCTURE BY ELECTRON MICROSCOPY (2.80 ANGSTROMS)</scope>
</reference>
<evidence type="ECO:0007829" key="7">
    <source>
        <dbReference type="PDB" id="8GYM"/>
    </source>
</evidence>
<dbReference type="STRING" id="312017.Q22DC2"/>
<dbReference type="AlphaFoldDB" id="Q22DC2"/>
<keyword evidence="3" id="KW-1185">Reference proteome</keyword>
<sequence length="73" mass="8773">MNLPWFVRWGTDVALFFIPAYTFANYPTTFFVFAAEKRRQRRRKDFSDVKLRDDAAFSVDQVKQLQTKLHLKQ</sequence>
<organism evidence="2 3">
    <name type="scientific">Tetrahymena thermophila (strain SB210)</name>
    <dbReference type="NCBI Taxonomy" id="312017"/>
    <lineage>
        <taxon>Eukaryota</taxon>
        <taxon>Sar</taxon>
        <taxon>Alveolata</taxon>
        <taxon>Ciliophora</taxon>
        <taxon>Intramacronucleata</taxon>
        <taxon>Oligohymenophorea</taxon>
        <taxon>Hymenostomatida</taxon>
        <taxon>Tetrahymenina</taxon>
        <taxon>Tetrahymenidae</taxon>
        <taxon>Tetrahymena</taxon>
    </lineage>
</organism>
<dbReference type="PDB" id="8BQS">
    <property type="method" value="EM"/>
    <property type="resolution" value="2.90 A"/>
    <property type="chains" value="B4=1-73"/>
</dbReference>
<dbReference type="EMDB" id="EMD-25882"/>
<evidence type="ECO:0007829" key="5">
    <source>
        <dbReference type="PDB" id="8B6F"/>
    </source>
</evidence>
<evidence type="ECO:0000256" key="1">
    <source>
        <dbReference type="SAM" id="Phobius"/>
    </source>
</evidence>
<reference evidence="3" key="1">
    <citation type="journal article" date="2006" name="PLoS Biol.">
        <title>Macronuclear genome sequence of the ciliate Tetrahymena thermophila, a model eukaryote.</title>
        <authorList>
            <person name="Eisen J.A."/>
            <person name="Coyne R.S."/>
            <person name="Wu M."/>
            <person name="Wu D."/>
            <person name="Thiagarajan M."/>
            <person name="Wortman J.R."/>
            <person name="Badger J.H."/>
            <person name="Ren Q."/>
            <person name="Amedeo P."/>
            <person name="Jones K.M."/>
            <person name="Tallon L.J."/>
            <person name="Delcher A.L."/>
            <person name="Salzberg S.L."/>
            <person name="Silva J.C."/>
            <person name="Haas B.J."/>
            <person name="Majoros W.H."/>
            <person name="Farzad M."/>
            <person name="Carlton J.M."/>
            <person name="Smith R.K. Jr."/>
            <person name="Garg J."/>
            <person name="Pearlman R.E."/>
            <person name="Karrer K.M."/>
            <person name="Sun L."/>
            <person name="Manning G."/>
            <person name="Elde N.C."/>
            <person name="Turkewitz A.P."/>
            <person name="Asai D.J."/>
            <person name="Wilkes D.E."/>
            <person name="Wang Y."/>
            <person name="Cai H."/>
            <person name="Collins K."/>
            <person name="Stewart B.A."/>
            <person name="Lee S.R."/>
            <person name="Wilamowska K."/>
            <person name="Weinberg Z."/>
            <person name="Ruzzo W.L."/>
            <person name="Wloga D."/>
            <person name="Gaertig J."/>
            <person name="Frankel J."/>
            <person name="Tsao C.-C."/>
            <person name="Gorovsky M.A."/>
            <person name="Keeling P.J."/>
            <person name="Waller R.F."/>
            <person name="Patron N.J."/>
            <person name="Cherry J.M."/>
            <person name="Stover N.A."/>
            <person name="Krieger C.J."/>
            <person name="del Toro C."/>
            <person name="Ryder H.F."/>
            <person name="Williamson S.C."/>
            <person name="Barbeau R.A."/>
            <person name="Hamilton E.P."/>
            <person name="Orias E."/>
        </authorList>
    </citation>
    <scope>NUCLEOTIDE SEQUENCE [LARGE SCALE GENOMIC DNA]</scope>
    <source>
        <strain evidence="3">SB210</strain>
    </source>
</reference>
<keyword evidence="1" id="KW-0472">Membrane</keyword>
<dbReference type="KEGG" id="tet:TTHERM_00992800"/>
<keyword evidence="4 5" id="KW-0002">3D-structure</keyword>
<keyword evidence="1 2" id="KW-0812">Transmembrane</keyword>
<dbReference type="EMDB" id="EMD-34403"/>
<dbReference type="EMBL" id="GG662439">
    <property type="protein sequence ID" value="EAR83280.1"/>
    <property type="molecule type" value="Genomic_DNA"/>
</dbReference>
<dbReference type="InParanoid" id="Q22DC2"/>
<evidence type="ECO:0000313" key="2">
    <source>
        <dbReference type="EMBL" id="EAR83280.1"/>
    </source>
</evidence>
<dbReference type="GeneID" id="7833100"/>
<dbReference type="EMDB" id="EMD-16184"/>
<keyword evidence="1" id="KW-1133">Transmembrane helix</keyword>
<dbReference type="PDB" id="8B6F">
    <property type="method" value="EM"/>
    <property type="resolution" value="2.80 A"/>
    <property type="chains" value="B4=1-73"/>
</dbReference>
<dbReference type="EMDB" id="EMD-15865"/>
<dbReference type="OrthoDB" id="10399782at2759"/>
<dbReference type="eggNOG" id="ENOG502R2WI">
    <property type="taxonomic scope" value="Eukaryota"/>
</dbReference>
<dbReference type="Proteomes" id="UP000009168">
    <property type="component" value="Unassembled WGS sequence"/>
</dbReference>
<reference evidence="4" key="2">
    <citation type="journal article" date="2022" name="Science">
        <title>Structures of &lt;i&gt;Tetrahymena&lt;/i&gt;'s respiratory chain reveal the diversity of eukaryotic core metabolism.</title>
        <authorList>
            <person name="Zhou L."/>
            <person name="Maldonado M."/>
            <person name="Padavannil A."/>
            <person name="Guo F."/>
            <person name="Letts J.A."/>
        </authorList>
    </citation>
    <scope>STRUCTURE BY ELECTRON MICROSCOPY (2.60 ANGSTROMS)</scope>
</reference>